<sequence length="195" mass="21969">HYLEKELEIQVFQTPPKPQRRHSTYNTKQKNGTTSKKTIRSNTVPSDKYSHSNTAPSDPLQTSPPATQDVNAALYMSPSKTAHEFKENILTQPSGKKYVDITSQMNHGTNPIASNTLPNKTKYTIPINSIDSYNSNHNISTPYLHTSELATSHDNTNYAPIYLYFDNISSFDNVSGNSDEMPYQIFGVYNTAERM</sequence>
<feature type="non-terminal residue" evidence="1">
    <location>
        <position position="1"/>
    </location>
</feature>
<dbReference type="EMBL" id="CAJVPU010010899">
    <property type="protein sequence ID" value="CAG8609863.1"/>
    <property type="molecule type" value="Genomic_DNA"/>
</dbReference>
<organism evidence="1 2">
    <name type="scientific">Dentiscutata heterogama</name>
    <dbReference type="NCBI Taxonomy" id="1316150"/>
    <lineage>
        <taxon>Eukaryota</taxon>
        <taxon>Fungi</taxon>
        <taxon>Fungi incertae sedis</taxon>
        <taxon>Mucoromycota</taxon>
        <taxon>Glomeromycotina</taxon>
        <taxon>Glomeromycetes</taxon>
        <taxon>Diversisporales</taxon>
        <taxon>Gigasporaceae</taxon>
        <taxon>Dentiscutata</taxon>
    </lineage>
</organism>
<evidence type="ECO:0000313" key="1">
    <source>
        <dbReference type="EMBL" id="CAG8609863.1"/>
    </source>
</evidence>
<comment type="caution">
    <text evidence="1">The sequence shown here is derived from an EMBL/GenBank/DDBJ whole genome shotgun (WGS) entry which is preliminary data.</text>
</comment>
<protein>
    <submittedName>
        <fullName evidence="1">11048_t:CDS:1</fullName>
    </submittedName>
</protein>
<evidence type="ECO:0000313" key="2">
    <source>
        <dbReference type="Proteomes" id="UP000789702"/>
    </source>
</evidence>
<accession>A0ACA9MUC9</accession>
<dbReference type="Proteomes" id="UP000789702">
    <property type="component" value="Unassembled WGS sequence"/>
</dbReference>
<reference evidence="1" key="1">
    <citation type="submission" date="2021-06" db="EMBL/GenBank/DDBJ databases">
        <authorList>
            <person name="Kallberg Y."/>
            <person name="Tangrot J."/>
            <person name="Rosling A."/>
        </authorList>
    </citation>
    <scope>NUCLEOTIDE SEQUENCE</scope>
    <source>
        <strain evidence="1">IL203A</strain>
    </source>
</reference>
<name>A0ACA9MUC9_9GLOM</name>
<proteinExistence type="predicted"/>
<gene>
    <name evidence="1" type="ORF">DHETER_LOCUS7590</name>
</gene>
<keyword evidence="2" id="KW-1185">Reference proteome</keyword>